<evidence type="ECO:0000313" key="1">
    <source>
        <dbReference type="EMBL" id="KAI3738096.1"/>
    </source>
</evidence>
<keyword evidence="2" id="KW-1185">Reference proteome</keyword>
<evidence type="ECO:0000313" key="2">
    <source>
        <dbReference type="Proteomes" id="UP001055811"/>
    </source>
</evidence>
<name>A0ACB9CV50_CICIN</name>
<organism evidence="1 2">
    <name type="scientific">Cichorium intybus</name>
    <name type="common">Chicory</name>
    <dbReference type="NCBI Taxonomy" id="13427"/>
    <lineage>
        <taxon>Eukaryota</taxon>
        <taxon>Viridiplantae</taxon>
        <taxon>Streptophyta</taxon>
        <taxon>Embryophyta</taxon>
        <taxon>Tracheophyta</taxon>
        <taxon>Spermatophyta</taxon>
        <taxon>Magnoliopsida</taxon>
        <taxon>eudicotyledons</taxon>
        <taxon>Gunneridae</taxon>
        <taxon>Pentapetalae</taxon>
        <taxon>asterids</taxon>
        <taxon>campanulids</taxon>
        <taxon>Asterales</taxon>
        <taxon>Asteraceae</taxon>
        <taxon>Cichorioideae</taxon>
        <taxon>Cichorieae</taxon>
        <taxon>Cichoriinae</taxon>
        <taxon>Cichorium</taxon>
    </lineage>
</organism>
<reference evidence="2" key="1">
    <citation type="journal article" date="2022" name="Mol. Ecol. Resour.">
        <title>The genomes of chicory, endive, great burdock and yacon provide insights into Asteraceae palaeo-polyploidization history and plant inulin production.</title>
        <authorList>
            <person name="Fan W."/>
            <person name="Wang S."/>
            <person name="Wang H."/>
            <person name="Wang A."/>
            <person name="Jiang F."/>
            <person name="Liu H."/>
            <person name="Zhao H."/>
            <person name="Xu D."/>
            <person name="Zhang Y."/>
        </authorList>
    </citation>
    <scope>NUCLEOTIDE SEQUENCE [LARGE SCALE GENOMIC DNA]</scope>
    <source>
        <strain evidence="2">cv. Punajuju</strain>
    </source>
</reference>
<gene>
    <name evidence="1" type="ORF">L2E82_28114</name>
</gene>
<reference evidence="1 2" key="2">
    <citation type="journal article" date="2022" name="Mol. Ecol. Resour.">
        <title>The genomes of chicory, endive, great burdock and yacon provide insights into Asteraceae paleo-polyploidization history and plant inulin production.</title>
        <authorList>
            <person name="Fan W."/>
            <person name="Wang S."/>
            <person name="Wang H."/>
            <person name="Wang A."/>
            <person name="Jiang F."/>
            <person name="Liu H."/>
            <person name="Zhao H."/>
            <person name="Xu D."/>
            <person name="Zhang Y."/>
        </authorList>
    </citation>
    <scope>NUCLEOTIDE SEQUENCE [LARGE SCALE GENOMIC DNA]</scope>
    <source>
        <strain evidence="2">cv. Punajuju</strain>
        <tissue evidence="1">Leaves</tissue>
    </source>
</reference>
<comment type="caution">
    <text evidence="1">The sequence shown here is derived from an EMBL/GenBank/DDBJ whole genome shotgun (WGS) entry which is preliminary data.</text>
</comment>
<proteinExistence type="predicted"/>
<sequence length="658" mass="75421">MLPESRVYRKGLMAMMGVKLHFRKHHVLMENGIVQLTLTNPGGYVTGVKYNNIDNLLEAHNDESDRGYWDLVWSPPRSPGTTGTFEKIVGTSCEVIVETDDQVELSFSRTWDTTLEGKHVPLKIDKRFVLLRGSSGFYSYGIYEHLEGWPGFNLPETRIVFRLRKDKFHYMAMSDDRHRYMPLPDDRLSDRGKPLAYPEAVLLVNPIEPEFTGEVDDKYQYSCETNDLKVHGWISTDPSVGFWQITPSNEFRTGGPTKQELTSHVGPINLAMFVSAHYGGNDLVIKFDEGEPWKKVFGPVFMYLNSTLTSEDPLTLWEDAKNQMINEVGKWPYRFPASKDFQQAEQRGMIRGRLLVYDWFISNENKPADDAYIGLAPPGDRGSWQFENKSYQFWSKSDEEGHFVIQNILAGTYNLYAWVHGFIGDYINDTIITITPGCEIDVGDLIFEPPRQGPTLWEIGVPDRSAAEFCIPDPDLMYANQFLVNNLNRFRQYGLWERYATLYPDHDLVYTIGESDYKKDWFYAHVTRKKDQNTYEKTTWTIKFKLDDVITNGIYKLRLALASANASDLQVRVNDLNTDLPLFSTGIIGGDNAIARHGIHGLYWLFNIDIPGTNLNSIEENAIYLTQENAVNPFCGVMYDYIRLEGPPPSNSVRHVRS</sequence>
<dbReference type="EMBL" id="CM042013">
    <property type="protein sequence ID" value="KAI3738096.1"/>
    <property type="molecule type" value="Genomic_DNA"/>
</dbReference>
<protein>
    <submittedName>
        <fullName evidence="1">Uncharacterized protein</fullName>
    </submittedName>
</protein>
<dbReference type="Proteomes" id="UP001055811">
    <property type="component" value="Linkage Group LG05"/>
</dbReference>
<accession>A0ACB9CV50</accession>